<dbReference type="Proteomes" id="UP000187609">
    <property type="component" value="Unassembled WGS sequence"/>
</dbReference>
<dbReference type="OrthoDB" id="8062037at2759"/>
<sequence>MISSGMNLVMTVIGFAVSTMFIVFVCTRLICARIQLNARRRSFAYASRSDLSILERGLHGLEPLAVANFPTKKYGDVFFTSAEDAQCIVCLADYQEQDTLRIMPLCGHSFHATCIDIWFQQHSTCPVCRISLRETPEKKRFMQPLFSSAIRSHYAMDSLNLSSNGCLSSGQRHSPILHDSLRTDSTTDAHCPPEGGRMVVRENDVILNEDTQNTKHSENKQVESPSNA</sequence>
<dbReference type="SMART" id="SM00184">
    <property type="entry name" value="RING"/>
    <property type="match status" value="1"/>
</dbReference>
<dbReference type="SUPFAM" id="SSF57850">
    <property type="entry name" value="RING/U-box"/>
    <property type="match status" value="1"/>
</dbReference>
<dbReference type="EMBL" id="MJEQ01003776">
    <property type="protein sequence ID" value="OIT22289.1"/>
    <property type="molecule type" value="Genomic_DNA"/>
</dbReference>
<dbReference type="InterPro" id="IPR013083">
    <property type="entry name" value="Znf_RING/FYVE/PHD"/>
</dbReference>
<keyword evidence="1" id="KW-0862">Zinc</keyword>
<dbReference type="OMA" id="MDPIQED"/>
<dbReference type="SMR" id="A0A1J6KT46"/>
<name>A0A1J6KT46_NICAT</name>
<keyword evidence="3" id="KW-1133">Transmembrane helix</keyword>
<feature type="domain" description="RING-type" evidence="4">
    <location>
        <begin position="87"/>
        <end position="129"/>
    </location>
</feature>
<gene>
    <name evidence="5" type="primary">ATL38</name>
    <name evidence="5" type="ORF">A4A49_31365</name>
</gene>
<proteinExistence type="predicted"/>
<reference evidence="5" key="1">
    <citation type="submission" date="2016-11" db="EMBL/GenBank/DDBJ databases">
        <title>The genome of Nicotiana attenuata.</title>
        <authorList>
            <person name="Xu S."/>
            <person name="Brockmoeller T."/>
            <person name="Gaquerel E."/>
            <person name="Navarro A."/>
            <person name="Kuhl H."/>
            <person name="Gase K."/>
            <person name="Ling Z."/>
            <person name="Zhou W."/>
            <person name="Kreitzer C."/>
            <person name="Stanke M."/>
            <person name="Tang H."/>
            <person name="Lyons E."/>
            <person name="Pandey P."/>
            <person name="Pandey S.P."/>
            <person name="Timmermann B."/>
            <person name="Baldwin I.T."/>
        </authorList>
    </citation>
    <scope>NUCLEOTIDE SEQUENCE [LARGE SCALE GENOMIC DNA]</scope>
    <source>
        <strain evidence="5">UT</strain>
    </source>
</reference>
<evidence type="ECO:0000313" key="5">
    <source>
        <dbReference type="EMBL" id="OIT22289.1"/>
    </source>
</evidence>
<keyword evidence="3" id="KW-0812">Transmembrane</keyword>
<evidence type="ECO:0000256" key="3">
    <source>
        <dbReference type="SAM" id="Phobius"/>
    </source>
</evidence>
<dbReference type="PROSITE" id="PS50089">
    <property type="entry name" value="ZF_RING_2"/>
    <property type="match status" value="1"/>
</dbReference>
<dbReference type="Gramene" id="OIT22289">
    <property type="protein sequence ID" value="OIT22289"/>
    <property type="gene ID" value="A4A49_31365"/>
</dbReference>
<keyword evidence="6" id="KW-1185">Reference proteome</keyword>
<dbReference type="InterPro" id="IPR001841">
    <property type="entry name" value="Znf_RING"/>
</dbReference>
<protein>
    <submittedName>
        <fullName evidence="5">Ring-h2 finger protein atl38</fullName>
    </submittedName>
</protein>
<evidence type="ECO:0000313" key="6">
    <source>
        <dbReference type="Proteomes" id="UP000187609"/>
    </source>
</evidence>
<feature type="region of interest" description="Disordered" evidence="2">
    <location>
        <begin position="209"/>
        <end position="228"/>
    </location>
</feature>
<dbReference type="GO" id="GO:0008270">
    <property type="term" value="F:zinc ion binding"/>
    <property type="evidence" value="ECO:0007669"/>
    <property type="project" value="UniProtKB-KW"/>
</dbReference>
<evidence type="ECO:0000256" key="2">
    <source>
        <dbReference type="SAM" id="MobiDB-lite"/>
    </source>
</evidence>
<organism evidence="5 6">
    <name type="scientific">Nicotiana attenuata</name>
    <name type="common">Coyote tobacco</name>
    <dbReference type="NCBI Taxonomy" id="49451"/>
    <lineage>
        <taxon>Eukaryota</taxon>
        <taxon>Viridiplantae</taxon>
        <taxon>Streptophyta</taxon>
        <taxon>Embryophyta</taxon>
        <taxon>Tracheophyta</taxon>
        <taxon>Spermatophyta</taxon>
        <taxon>Magnoliopsida</taxon>
        <taxon>eudicotyledons</taxon>
        <taxon>Gunneridae</taxon>
        <taxon>Pentapetalae</taxon>
        <taxon>asterids</taxon>
        <taxon>lamiids</taxon>
        <taxon>Solanales</taxon>
        <taxon>Solanaceae</taxon>
        <taxon>Nicotianoideae</taxon>
        <taxon>Nicotianeae</taxon>
        <taxon>Nicotiana</taxon>
    </lineage>
</organism>
<feature type="transmembrane region" description="Helical" evidence="3">
    <location>
        <begin position="6"/>
        <end position="31"/>
    </location>
</feature>
<dbReference type="PANTHER" id="PTHR47035:SF3">
    <property type="entry name" value="OS11G0150450 PROTEIN"/>
    <property type="match status" value="1"/>
</dbReference>
<accession>A0A1J6KT46</accession>
<dbReference type="GeneID" id="109217805"/>
<comment type="caution">
    <text evidence="5">The sequence shown here is derived from an EMBL/GenBank/DDBJ whole genome shotgun (WGS) entry which is preliminary data.</text>
</comment>
<dbReference type="InterPro" id="IPR053070">
    <property type="entry name" value="RING-type_E3_ubiquitin-ligase"/>
</dbReference>
<dbReference type="Pfam" id="PF13639">
    <property type="entry name" value="zf-RING_2"/>
    <property type="match status" value="1"/>
</dbReference>
<keyword evidence="1" id="KW-0863">Zinc-finger</keyword>
<dbReference type="KEGG" id="nau:109217805"/>
<dbReference type="AlphaFoldDB" id="A0A1J6KT46"/>
<evidence type="ECO:0000259" key="4">
    <source>
        <dbReference type="PROSITE" id="PS50089"/>
    </source>
</evidence>
<feature type="compositionally biased region" description="Basic and acidic residues" evidence="2">
    <location>
        <begin position="212"/>
        <end position="221"/>
    </location>
</feature>
<evidence type="ECO:0000256" key="1">
    <source>
        <dbReference type="PROSITE-ProRule" id="PRU00175"/>
    </source>
</evidence>
<dbReference type="PANTHER" id="PTHR47035">
    <property type="entry name" value="OS11G0150450 PROTEIN"/>
    <property type="match status" value="1"/>
</dbReference>
<keyword evidence="1" id="KW-0479">Metal-binding</keyword>
<dbReference type="Gene3D" id="3.30.40.10">
    <property type="entry name" value="Zinc/RING finger domain, C3HC4 (zinc finger)"/>
    <property type="match status" value="1"/>
</dbReference>
<keyword evidence="3" id="KW-0472">Membrane</keyword>
<dbReference type="CDD" id="cd16461">
    <property type="entry name" value="RING-H2_EL5-like"/>
    <property type="match status" value="1"/>
</dbReference>